<feature type="chain" id="PRO_5020254430" evidence="1">
    <location>
        <begin position="26"/>
        <end position="482"/>
    </location>
</feature>
<dbReference type="Pfam" id="PF09982">
    <property type="entry name" value="LpxR"/>
    <property type="match status" value="1"/>
</dbReference>
<protein>
    <submittedName>
        <fullName evidence="2">DUF2219 family protein</fullName>
    </submittedName>
</protein>
<evidence type="ECO:0000313" key="3">
    <source>
        <dbReference type="Proteomes" id="UP000298264"/>
    </source>
</evidence>
<reference evidence="2" key="1">
    <citation type="journal article" date="2019" name="PLoS Negl. Trop. Dis.">
        <title>Revisiting the worldwide diversity of Leptospira species in the environment.</title>
        <authorList>
            <person name="Vincent A.T."/>
            <person name="Schiettekatte O."/>
            <person name="Bourhy P."/>
            <person name="Veyrier F.J."/>
            <person name="Picardeau M."/>
        </authorList>
    </citation>
    <scope>NUCLEOTIDE SEQUENCE [LARGE SCALE GENOMIC DNA]</scope>
    <source>
        <strain evidence="2">201400974</strain>
    </source>
</reference>
<accession>A0A4R9LQD6</accession>
<dbReference type="InterPro" id="IPR037107">
    <property type="entry name" value="Put_OMP_sf"/>
</dbReference>
<name>A0A4R9LQD6_9LEPT</name>
<dbReference type="EMBL" id="RQHV01000061">
    <property type="protein sequence ID" value="TGN08190.1"/>
    <property type="molecule type" value="Genomic_DNA"/>
</dbReference>
<keyword evidence="3" id="KW-1185">Reference proteome</keyword>
<dbReference type="RefSeq" id="WP_135765148.1">
    <property type="nucleotide sequence ID" value="NZ_RQHV01000061.1"/>
</dbReference>
<evidence type="ECO:0000256" key="1">
    <source>
        <dbReference type="SAM" id="SignalP"/>
    </source>
</evidence>
<dbReference type="OrthoDB" id="9776275at2"/>
<gene>
    <name evidence="2" type="ORF">EHS11_14800</name>
</gene>
<dbReference type="Proteomes" id="UP000298264">
    <property type="component" value="Unassembled WGS sequence"/>
</dbReference>
<evidence type="ECO:0000313" key="2">
    <source>
        <dbReference type="EMBL" id="TGN08190.1"/>
    </source>
</evidence>
<comment type="caution">
    <text evidence="2">The sequence shown here is derived from an EMBL/GenBank/DDBJ whole genome shotgun (WGS) entry which is preliminary data.</text>
</comment>
<dbReference type="InterPro" id="IPR018707">
    <property type="entry name" value="LpxR"/>
</dbReference>
<organism evidence="2 3">
    <name type="scientific">Leptospira ilyithenensis</name>
    <dbReference type="NCBI Taxonomy" id="2484901"/>
    <lineage>
        <taxon>Bacteria</taxon>
        <taxon>Pseudomonadati</taxon>
        <taxon>Spirochaetota</taxon>
        <taxon>Spirochaetia</taxon>
        <taxon>Leptospirales</taxon>
        <taxon>Leptospiraceae</taxon>
        <taxon>Leptospira</taxon>
    </lineage>
</organism>
<dbReference type="Gene3D" id="2.40.128.140">
    <property type="entry name" value="Outer membrane protein"/>
    <property type="match status" value="1"/>
</dbReference>
<sequence length="482" mass="54256">MNLYHLKFFFLLSSICFFYFPSLSAEDISKTKQTNIQILKFSWENDVFLFSDREYTNGIRLEYGLYGKTYFPANLVLQGLEKIIPKFEKKTAEYSGLSLTHSLYTPSNLYSSDAPYGERPYSANAMVSSIAGYFWDRSAFSIEMAIGSMGPNVRGKSAQAGIHRLTNSPLPQGWDRQLLNRNLFQVNLDYKYFWNPYLGIQTTIKLGNPDTSVSLGPVFRFGHVRSPVAQGMNIYDPTPSYPVEETEYYFYLKPAVKSQFVNSTLGGSGNNNFSATIEEDGSTSVYLTGGRTIFIGDPLYNSIGDERAYNTLTRFGAYQTLVPSDAPLALNFLIFNSIFNGAPVPNEGLKLLLLQNLNEPNSNLSNYSGVEYFVYDTLYRNPTKGVSPYSKILAYRYLNSNEASGNDSMLITALLLYNETNASKTYSVPLRRVQGKFSTGFVYQTPDWFFQVGLEVSSLEYIAGSGLSPYHRYMGIQLGTKF</sequence>
<dbReference type="AlphaFoldDB" id="A0A4R9LQD6"/>
<keyword evidence="1" id="KW-0732">Signal</keyword>
<proteinExistence type="predicted"/>
<feature type="signal peptide" evidence="1">
    <location>
        <begin position="1"/>
        <end position="25"/>
    </location>
</feature>